<evidence type="ECO:0000313" key="3">
    <source>
        <dbReference type="Proteomes" id="UP001054889"/>
    </source>
</evidence>
<organism evidence="2 3">
    <name type="scientific">Eleusine coracana subsp. coracana</name>
    <dbReference type="NCBI Taxonomy" id="191504"/>
    <lineage>
        <taxon>Eukaryota</taxon>
        <taxon>Viridiplantae</taxon>
        <taxon>Streptophyta</taxon>
        <taxon>Embryophyta</taxon>
        <taxon>Tracheophyta</taxon>
        <taxon>Spermatophyta</taxon>
        <taxon>Magnoliopsida</taxon>
        <taxon>Liliopsida</taxon>
        <taxon>Poales</taxon>
        <taxon>Poaceae</taxon>
        <taxon>PACMAD clade</taxon>
        <taxon>Chloridoideae</taxon>
        <taxon>Cynodonteae</taxon>
        <taxon>Eleusininae</taxon>
        <taxon>Eleusine</taxon>
    </lineage>
</organism>
<sequence length="96" mass="9924">MAPSRPRVAGNEDGAIEDLPGCLFHVDVARFPGATVERKVIGFPASPGQLWRGKLSAIEAKPRLPKRSCSSKSSRCAASASPTGDGGMEAAAGFRG</sequence>
<feature type="compositionally biased region" description="Low complexity" evidence="1">
    <location>
        <begin position="67"/>
        <end position="82"/>
    </location>
</feature>
<dbReference type="Proteomes" id="UP001054889">
    <property type="component" value="Unassembled WGS sequence"/>
</dbReference>
<reference evidence="2" key="1">
    <citation type="journal article" date="2018" name="DNA Res.">
        <title>Multiple hybrid de novo genome assembly of finger millet, an orphan allotetraploid crop.</title>
        <authorList>
            <person name="Hatakeyama M."/>
            <person name="Aluri S."/>
            <person name="Balachadran M.T."/>
            <person name="Sivarajan S.R."/>
            <person name="Patrignani A."/>
            <person name="Gruter S."/>
            <person name="Poveda L."/>
            <person name="Shimizu-Inatsugi R."/>
            <person name="Baeten J."/>
            <person name="Francoijs K.J."/>
            <person name="Nataraja K.N."/>
            <person name="Reddy Y.A.N."/>
            <person name="Phadnis S."/>
            <person name="Ravikumar R.L."/>
            <person name="Schlapbach R."/>
            <person name="Sreeman S.M."/>
            <person name="Shimizu K.K."/>
        </authorList>
    </citation>
    <scope>NUCLEOTIDE SEQUENCE</scope>
</reference>
<evidence type="ECO:0000313" key="2">
    <source>
        <dbReference type="EMBL" id="GJM91097.1"/>
    </source>
</evidence>
<proteinExistence type="predicted"/>
<keyword evidence="3" id="KW-1185">Reference proteome</keyword>
<gene>
    <name evidence="2" type="primary">ga07440</name>
    <name evidence="2" type="ORF">PR202_ga07440</name>
</gene>
<feature type="region of interest" description="Disordered" evidence="1">
    <location>
        <begin position="66"/>
        <end position="96"/>
    </location>
</feature>
<accession>A0AAV5BYN3</accession>
<protein>
    <submittedName>
        <fullName evidence="2">Uncharacterized protein</fullName>
    </submittedName>
</protein>
<dbReference type="EMBL" id="BQKI01000003">
    <property type="protein sequence ID" value="GJM91097.1"/>
    <property type="molecule type" value="Genomic_DNA"/>
</dbReference>
<reference evidence="2" key="2">
    <citation type="submission" date="2021-12" db="EMBL/GenBank/DDBJ databases">
        <title>Resequencing data analysis of finger millet.</title>
        <authorList>
            <person name="Hatakeyama M."/>
            <person name="Aluri S."/>
            <person name="Balachadran M.T."/>
            <person name="Sivarajan S.R."/>
            <person name="Poveda L."/>
            <person name="Shimizu-Inatsugi R."/>
            <person name="Schlapbach R."/>
            <person name="Sreeman S.M."/>
            <person name="Shimizu K.K."/>
        </authorList>
    </citation>
    <scope>NUCLEOTIDE SEQUENCE</scope>
</reference>
<name>A0AAV5BYN3_ELECO</name>
<evidence type="ECO:0000256" key="1">
    <source>
        <dbReference type="SAM" id="MobiDB-lite"/>
    </source>
</evidence>
<comment type="caution">
    <text evidence="2">The sequence shown here is derived from an EMBL/GenBank/DDBJ whole genome shotgun (WGS) entry which is preliminary data.</text>
</comment>
<dbReference type="AlphaFoldDB" id="A0AAV5BYN3"/>